<evidence type="ECO:0000256" key="3">
    <source>
        <dbReference type="ARBA" id="ARBA00023002"/>
    </source>
</evidence>
<dbReference type="RefSeq" id="WP_197643373.1">
    <property type="nucleotide sequence ID" value="NZ_JAEACP010000009.1"/>
</dbReference>
<keyword evidence="3" id="KW-0560">Oxidoreductase</keyword>
<accession>A0ABV7E3I5</accession>
<dbReference type="Gene3D" id="3.30.465.10">
    <property type="match status" value="1"/>
</dbReference>
<comment type="caution">
    <text evidence="5">The sequence shown here is derived from an EMBL/GenBank/DDBJ whole genome shotgun (WGS) entry which is preliminary data.</text>
</comment>
<dbReference type="Pfam" id="PF03450">
    <property type="entry name" value="CO_deh_flav_C"/>
    <property type="match status" value="1"/>
</dbReference>
<dbReference type="EMBL" id="JBHRSM010000055">
    <property type="protein sequence ID" value="MFC3088874.1"/>
    <property type="molecule type" value="Genomic_DNA"/>
</dbReference>
<keyword evidence="2" id="KW-0274">FAD</keyword>
<dbReference type="SMART" id="SM01092">
    <property type="entry name" value="CO_deh_flav_C"/>
    <property type="match status" value="1"/>
</dbReference>
<dbReference type="InterPro" id="IPR005107">
    <property type="entry name" value="CO_DH_flav_C"/>
</dbReference>
<evidence type="ECO:0000259" key="4">
    <source>
        <dbReference type="PROSITE" id="PS51387"/>
    </source>
</evidence>
<evidence type="ECO:0000256" key="1">
    <source>
        <dbReference type="ARBA" id="ARBA00022630"/>
    </source>
</evidence>
<dbReference type="InterPro" id="IPR002346">
    <property type="entry name" value="Mopterin_DH_FAD-bd"/>
</dbReference>
<keyword evidence="6" id="KW-1185">Reference proteome</keyword>
<protein>
    <submittedName>
        <fullName evidence="5">FAD binding domain-containing protein</fullName>
    </submittedName>
</protein>
<evidence type="ECO:0000313" key="6">
    <source>
        <dbReference type="Proteomes" id="UP001595445"/>
    </source>
</evidence>
<dbReference type="PANTHER" id="PTHR42659:SF2">
    <property type="entry name" value="XANTHINE DEHYDROGENASE SUBUNIT C-RELATED"/>
    <property type="match status" value="1"/>
</dbReference>
<evidence type="ECO:0000313" key="5">
    <source>
        <dbReference type="EMBL" id="MFC3088874.1"/>
    </source>
</evidence>
<name>A0ABV7E3I5_9RHOB</name>
<dbReference type="PANTHER" id="PTHR42659">
    <property type="entry name" value="XANTHINE DEHYDROGENASE SUBUNIT C-RELATED"/>
    <property type="match status" value="1"/>
</dbReference>
<evidence type="ECO:0000256" key="2">
    <source>
        <dbReference type="ARBA" id="ARBA00022827"/>
    </source>
</evidence>
<dbReference type="Proteomes" id="UP001595445">
    <property type="component" value="Unassembled WGS sequence"/>
</dbReference>
<dbReference type="Gene3D" id="3.30.390.50">
    <property type="entry name" value="CO dehydrogenase flavoprotein, C-terminal domain"/>
    <property type="match status" value="1"/>
</dbReference>
<proteinExistence type="predicted"/>
<dbReference type="SUPFAM" id="SSF55447">
    <property type="entry name" value="CO dehydrogenase flavoprotein C-terminal domain-like"/>
    <property type="match status" value="1"/>
</dbReference>
<dbReference type="InterPro" id="IPR016166">
    <property type="entry name" value="FAD-bd_PCMH"/>
</dbReference>
<dbReference type="SUPFAM" id="SSF56176">
    <property type="entry name" value="FAD-binding/transporter-associated domain-like"/>
    <property type="match status" value="1"/>
</dbReference>
<keyword evidence="1" id="KW-0285">Flavoprotein</keyword>
<feature type="domain" description="FAD-binding PCMH-type" evidence="4">
    <location>
        <begin position="5"/>
        <end position="177"/>
    </location>
</feature>
<dbReference type="Pfam" id="PF00941">
    <property type="entry name" value="FAD_binding_5"/>
    <property type="match status" value="1"/>
</dbReference>
<dbReference type="InterPro" id="IPR036318">
    <property type="entry name" value="FAD-bd_PCMH-like_sf"/>
</dbReference>
<reference evidence="6" key="1">
    <citation type="journal article" date="2019" name="Int. J. Syst. Evol. Microbiol.">
        <title>The Global Catalogue of Microorganisms (GCM) 10K type strain sequencing project: providing services to taxonomists for standard genome sequencing and annotation.</title>
        <authorList>
            <consortium name="The Broad Institute Genomics Platform"/>
            <consortium name="The Broad Institute Genome Sequencing Center for Infectious Disease"/>
            <person name="Wu L."/>
            <person name="Ma J."/>
        </authorList>
    </citation>
    <scope>NUCLEOTIDE SEQUENCE [LARGE SCALE GENOMIC DNA]</scope>
    <source>
        <strain evidence="6">KCTC 62102</strain>
    </source>
</reference>
<dbReference type="InterPro" id="IPR051312">
    <property type="entry name" value="Diverse_Substr_Oxidored"/>
</dbReference>
<gene>
    <name evidence="5" type="ORF">ACFOD6_22765</name>
</gene>
<organism evidence="5 6">
    <name type="scientific">Tabrizicola soli</name>
    <dbReference type="NCBI Taxonomy" id="2185115"/>
    <lineage>
        <taxon>Bacteria</taxon>
        <taxon>Pseudomonadati</taxon>
        <taxon>Pseudomonadota</taxon>
        <taxon>Alphaproteobacteria</taxon>
        <taxon>Rhodobacterales</taxon>
        <taxon>Paracoccaceae</taxon>
        <taxon>Tabrizicola</taxon>
    </lineage>
</organism>
<dbReference type="PROSITE" id="PS51387">
    <property type="entry name" value="FAD_PCMH"/>
    <property type="match status" value="1"/>
</dbReference>
<sequence length="293" mass="30786">MTSAAWEGLLAYLVPDSLPEALTLLRDRRPEVVAGCTDVLPARRQGQRSGDILDVTRLPALRGIAREPRGWRIGAATTWAEIAAAPLPPAFAALQEAAVEVGAVQIQNAGTVAGNICNASPAADGVPPLLALRAEVELASHAGTRRLPLEEFITGVRRTARAADELVTALHLPHPAPGEGGAFVKLGTRSSLVISIAMVAAVVHIDQDRIAEARVAVGACSPVARRLPAWESALQGRRLDELAGLKPDPFHLSVLSPIDDIRATAAYRIEAVRELCQRALVRAANAAGGADGR</sequence>
<dbReference type="InterPro" id="IPR036683">
    <property type="entry name" value="CO_DH_flav_C_dom_sf"/>
</dbReference>
<dbReference type="InterPro" id="IPR016169">
    <property type="entry name" value="FAD-bd_PCMH_sub2"/>
</dbReference>